<gene>
    <name evidence="1" type="ORF">SAMEA1982600_03830</name>
</gene>
<dbReference type="EMBL" id="FKBS01000025">
    <property type="protein sequence ID" value="SAI47592.1"/>
    <property type="molecule type" value="Genomic_DNA"/>
</dbReference>
<dbReference type="OrthoDB" id="8641875at2"/>
<evidence type="ECO:0000313" key="2">
    <source>
        <dbReference type="Proteomes" id="UP000077037"/>
    </source>
</evidence>
<dbReference type="Proteomes" id="UP000077037">
    <property type="component" value="Unassembled WGS sequence"/>
</dbReference>
<protein>
    <submittedName>
        <fullName evidence="1">Uncharacterized protein</fullName>
    </submittedName>
</protein>
<name>A0A157QNZ1_9BORD</name>
<proteinExistence type="predicted"/>
<reference evidence="1 2" key="1">
    <citation type="submission" date="2016-03" db="EMBL/GenBank/DDBJ databases">
        <authorList>
            <consortium name="Pathogen Informatics"/>
        </authorList>
    </citation>
    <scope>NUCLEOTIDE SEQUENCE [LARGE SCALE GENOMIC DNA]</scope>
    <source>
        <strain evidence="1 2">NCTC13364</strain>
    </source>
</reference>
<accession>A0A157QNZ1</accession>
<dbReference type="RefSeq" id="WP_066417217.1">
    <property type="nucleotide sequence ID" value="NZ_FKBS01000025.1"/>
</dbReference>
<sequence length="79" mass="8700">MPAIPIMARVEAHMYDHQLIALNGLLERLLIAHYETTDSPFHGAADGDSDLAADMLEGACQLHVAARRAMRERDMLEAA</sequence>
<dbReference type="AlphaFoldDB" id="A0A157QNZ1"/>
<evidence type="ECO:0000313" key="1">
    <source>
        <dbReference type="EMBL" id="SAI47592.1"/>
    </source>
</evidence>
<organism evidence="1 2">
    <name type="scientific">Bordetella ansorpii</name>
    <dbReference type="NCBI Taxonomy" id="288768"/>
    <lineage>
        <taxon>Bacteria</taxon>
        <taxon>Pseudomonadati</taxon>
        <taxon>Pseudomonadota</taxon>
        <taxon>Betaproteobacteria</taxon>
        <taxon>Burkholderiales</taxon>
        <taxon>Alcaligenaceae</taxon>
        <taxon>Bordetella</taxon>
    </lineage>
</organism>